<evidence type="ECO:0000313" key="2">
    <source>
        <dbReference type="EMBL" id="HIX54439.1"/>
    </source>
</evidence>
<dbReference type="Gene3D" id="3.40.470.10">
    <property type="entry name" value="Uracil-DNA glycosylase-like domain"/>
    <property type="match status" value="1"/>
</dbReference>
<accession>A0A9D1W8R9</accession>
<dbReference type="Pfam" id="PF03167">
    <property type="entry name" value="UDG"/>
    <property type="match status" value="1"/>
</dbReference>
<proteinExistence type="predicted"/>
<dbReference type="AlphaFoldDB" id="A0A9D1W8R9"/>
<gene>
    <name evidence="2" type="ORF">H9853_05385</name>
</gene>
<dbReference type="SMART" id="SM00987">
    <property type="entry name" value="UreE_C"/>
    <property type="match status" value="1"/>
</dbReference>
<reference evidence="2" key="2">
    <citation type="submission" date="2021-04" db="EMBL/GenBank/DDBJ databases">
        <authorList>
            <person name="Gilroy R."/>
        </authorList>
    </citation>
    <scope>NUCLEOTIDE SEQUENCE</scope>
    <source>
        <strain evidence="2">1719</strain>
    </source>
</reference>
<comment type="caution">
    <text evidence="2">The sequence shown here is derived from an EMBL/GenBank/DDBJ whole genome shotgun (WGS) entry which is preliminary data.</text>
</comment>
<dbReference type="PANTHER" id="PTHR42160:SF1">
    <property type="entry name" value="URACIL-DNA GLYCOSYLASE SUPERFAMILY PROTEIN"/>
    <property type="match status" value="1"/>
</dbReference>
<feature type="domain" description="Uracil-DNA glycosylase-like" evidence="1">
    <location>
        <begin position="23"/>
        <end position="179"/>
    </location>
</feature>
<name>A0A9D1W8R9_9SPHI</name>
<dbReference type="SMART" id="SM00986">
    <property type="entry name" value="UDG"/>
    <property type="match status" value="1"/>
</dbReference>
<evidence type="ECO:0000259" key="1">
    <source>
        <dbReference type="SMART" id="SM00986"/>
    </source>
</evidence>
<dbReference type="EMBL" id="DXEZ01000150">
    <property type="protein sequence ID" value="HIX54439.1"/>
    <property type="molecule type" value="Genomic_DNA"/>
</dbReference>
<dbReference type="CDD" id="cd10033">
    <property type="entry name" value="UDG_like"/>
    <property type="match status" value="1"/>
</dbReference>
<dbReference type="SUPFAM" id="SSF52141">
    <property type="entry name" value="Uracil-DNA glycosylase-like"/>
    <property type="match status" value="1"/>
</dbReference>
<dbReference type="InterPro" id="IPR036895">
    <property type="entry name" value="Uracil-DNA_glycosylase-like_sf"/>
</dbReference>
<dbReference type="InterPro" id="IPR047124">
    <property type="entry name" value="HI_0220.2"/>
</dbReference>
<dbReference type="Proteomes" id="UP000824156">
    <property type="component" value="Unassembled WGS sequence"/>
</dbReference>
<organism evidence="2 3">
    <name type="scientific">Candidatus Sphingobacterium stercoripullorum</name>
    <dbReference type="NCBI Taxonomy" id="2838759"/>
    <lineage>
        <taxon>Bacteria</taxon>
        <taxon>Pseudomonadati</taxon>
        <taxon>Bacteroidota</taxon>
        <taxon>Sphingobacteriia</taxon>
        <taxon>Sphingobacteriales</taxon>
        <taxon>Sphingobacteriaceae</taxon>
        <taxon>Sphingobacterium</taxon>
    </lineage>
</organism>
<reference evidence="2" key="1">
    <citation type="journal article" date="2021" name="PeerJ">
        <title>Extensive microbial diversity within the chicken gut microbiome revealed by metagenomics and culture.</title>
        <authorList>
            <person name="Gilroy R."/>
            <person name="Ravi A."/>
            <person name="Getino M."/>
            <person name="Pursley I."/>
            <person name="Horton D.L."/>
            <person name="Alikhan N.F."/>
            <person name="Baker D."/>
            <person name="Gharbi K."/>
            <person name="Hall N."/>
            <person name="Watson M."/>
            <person name="Adriaenssens E.M."/>
            <person name="Foster-Nyarko E."/>
            <person name="Jarju S."/>
            <person name="Secka A."/>
            <person name="Antonio M."/>
            <person name="Oren A."/>
            <person name="Chaudhuri R.R."/>
            <person name="La Ragione R."/>
            <person name="Hildebrand F."/>
            <person name="Pallen M.J."/>
        </authorList>
    </citation>
    <scope>NUCLEOTIDE SEQUENCE</scope>
    <source>
        <strain evidence="2">1719</strain>
    </source>
</reference>
<dbReference type="PANTHER" id="PTHR42160">
    <property type="entry name" value="URACIL-DNA GLYCOSYLASE SUPERFAMILY PROTEIN"/>
    <property type="match status" value="1"/>
</dbReference>
<sequence length="188" mass="21429">MDDLISVIRACRVCEDFLEPNPVLQASSQSKILVVGQAPGRKVHLTGIPWNDASGQALRDWLGVTPEEFYDTNKFAIVPMGFCYPGKGPSGDLPPSKVCAPLWHGNLIEKIENLELILLIGQYAQKYYLKNGYKTLTKNVSHYHEFLPKYFPLPHPSPRNFIWQNKNPWFKTDVLPSLKEKIRHILSK</sequence>
<evidence type="ECO:0000313" key="3">
    <source>
        <dbReference type="Proteomes" id="UP000824156"/>
    </source>
</evidence>
<protein>
    <submittedName>
        <fullName evidence="2">Uracil-DNA glycosylase family protein</fullName>
    </submittedName>
</protein>
<dbReference type="InterPro" id="IPR005122">
    <property type="entry name" value="Uracil-DNA_glycosylase-like"/>
</dbReference>